<keyword evidence="1" id="KW-1133">Transmembrane helix</keyword>
<name>E9GKB7_DAPPU</name>
<gene>
    <name evidence="2" type="ORF">DAPPUDRAFT_244152</name>
</gene>
<keyword evidence="3" id="KW-1185">Reference proteome</keyword>
<evidence type="ECO:0000256" key="1">
    <source>
        <dbReference type="SAM" id="Phobius"/>
    </source>
</evidence>
<reference evidence="2 3" key="1">
    <citation type="journal article" date="2011" name="Science">
        <title>The ecoresponsive genome of Daphnia pulex.</title>
        <authorList>
            <person name="Colbourne J.K."/>
            <person name="Pfrender M.E."/>
            <person name="Gilbert D."/>
            <person name="Thomas W.K."/>
            <person name="Tucker A."/>
            <person name="Oakley T.H."/>
            <person name="Tokishita S."/>
            <person name="Aerts A."/>
            <person name="Arnold G.J."/>
            <person name="Basu M.K."/>
            <person name="Bauer D.J."/>
            <person name="Caceres C.E."/>
            <person name="Carmel L."/>
            <person name="Casola C."/>
            <person name="Choi J.H."/>
            <person name="Detter J.C."/>
            <person name="Dong Q."/>
            <person name="Dusheyko S."/>
            <person name="Eads B.D."/>
            <person name="Frohlich T."/>
            <person name="Geiler-Samerotte K.A."/>
            <person name="Gerlach D."/>
            <person name="Hatcher P."/>
            <person name="Jogdeo S."/>
            <person name="Krijgsveld J."/>
            <person name="Kriventseva E.V."/>
            <person name="Kultz D."/>
            <person name="Laforsch C."/>
            <person name="Lindquist E."/>
            <person name="Lopez J."/>
            <person name="Manak J.R."/>
            <person name="Muller J."/>
            <person name="Pangilinan J."/>
            <person name="Patwardhan R.P."/>
            <person name="Pitluck S."/>
            <person name="Pritham E.J."/>
            <person name="Rechtsteiner A."/>
            <person name="Rho M."/>
            <person name="Rogozin I.B."/>
            <person name="Sakarya O."/>
            <person name="Salamov A."/>
            <person name="Schaack S."/>
            <person name="Shapiro H."/>
            <person name="Shiga Y."/>
            <person name="Skalitzky C."/>
            <person name="Smith Z."/>
            <person name="Souvorov A."/>
            <person name="Sung W."/>
            <person name="Tang Z."/>
            <person name="Tsuchiya D."/>
            <person name="Tu H."/>
            <person name="Vos H."/>
            <person name="Wang M."/>
            <person name="Wolf Y.I."/>
            <person name="Yamagata H."/>
            <person name="Yamada T."/>
            <person name="Ye Y."/>
            <person name="Shaw J.R."/>
            <person name="Andrews J."/>
            <person name="Crease T.J."/>
            <person name="Tang H."/>
            <person name="Lucas S.M."/>
            <person name="Robertson H.M."/>
            <person name="Bork P."/>
            <person name="Koonin E.V."/>
            <person name="Zdobnov E.M."/>
            <person name="Grigoriev I.V."/>
            <person name="Lynch M."/>
            <person name="Boore J.L."/>
        </authorList>
    </citation>
    <scope>NUCLEOTIDE SEQUENCE [LARGE SCALE GENOMIC DNA]</scope>
</reference>
<accession>E9GKB7</accession>
<dbReference type="EMBL" id="GL732549">
    <property type="protein sequence ID" value="EFX79959.1"/>
    <property type="molecule type" value="Genomic_DNA"/>
</dbReference>
<evidence type="ECO:0000313" key="2">
    <source>
        <dbReference type="EMBL" id="EFX79959.1"/>
    </source>
</evidence>
<dbReference type="KEGG" id="dpx:DAPPUDRAFT_244152"/>
<dbReference type="Proteomes" id="UP000000305">
    <property type="component" value="Unassembled WGS sequence"/>
</dbReference>
<organism evidence="2 3">
    <name type="scientific">Daphnia pulex</name>
    <name type="common">Water flea</name>
    <dbReference type="NCBI Taxonomy" id="6669"/>
    <lineage>
        <taxon>Eukaryota</taxon>
        <taxon>Metazoa</taxon>
        <taxon>Ecdysozoa</taxon>
        <taxon>Arthropoda</taxon>
        <taxon>Crustacea</taxon>
        <taxon>Branchiopoda</taxon>
        <taxon>Diplostraca</taxon>
        <taxon>Cladocera</taxon>
        <taxon>Anomopoda</taxon>
        <taxon>Daphniidae</taxon>
        <taxon>Daphnia</taxon>
    </lineage>
</organism>
<keyword evidence="1" id="KW-0472">Membrane</keyword>
<sequence>MKQPRSLPKKSPCFFRVNLSCGPLGWKVDDGPWNKYICIIQFATTLTSFVLFWWFNKERERDTLPPPLPDYSPPQTEDT</sequence>
<keyword evidence="1" id="KW-0812">Transmembrane</keyword>
<feature type="transmembrane region" description="Helical" evidence="1">
    <location>
        <begin position="33"/>
        <end position="55"/>
    </location>
</feature>
<dbReference type="AlphaFoldDB" id="E9GKB7"/>
<proteinExistence type="predicted"/>
<evidence type="ECO:0000313" key="3">
    <source>
        <dbReference type="Proteomes" id="UP000000305"/>
    </source>
</evidence>
<dbReference type="InParanoid" id="E9GKB7"/>
<protein>
    <submittedName>
        <fullName evidence="2">Uncharacterized protein</fullName>
    </submittedName>
</protein>
<dbReference type="HOGENOM" id="CLU_2608442_0_0_1"/>